<evidence type="ECO:0000313" key="12">
    <source>
        <dbReference type="Proteomes" id="UP000807716"/>
    </source>
</evidence>
<organism evidence="11 12">
    <name type="scientific">Actinomortierella ambigua</name>
    <dbReference type="NCBI Taxonomy" id="1343610"/>
    <lineage>
        <taxon>Eukaryota</taxon>
        <taxon>Fungi</taxon>
        <taxon>Fungi incertae sedis</taxon>
        <taxon>Mucoromycota</taxon>
        <taxon>Mortierellomycotina</taxon>
        <taxon>Mortierellomycetes</taxon>
        <taxon>Mortierellales</taxon>
        <taxon>Mortierellaceae</taxon>
        <taxon>Actinomortierella</taxon>
    </lineage>
</organism>
<keyword evidence="9" id="KW-0472">Membrane</keyword>
<keyword evidence="6" id="KW-0931">ER-Golgi transport</keyword>
<keyword evidence="7" id="KW-0653">Protein transport</keyword>
<dbReference type="InterPro" id="IPR006822">
    <property type="entry name" value="Coatomer_esu"/>
</dbReference>
<evidence type="ECO:0000256" key="5">
    <source>
        <dbReference type="ARBA" id="ARBA00022490"/>
    </source>
</evidence>
<dbReference type="GO" id="GO:0006891">
    <property type="term" value="P:intra-Golgi vesicle-mediated transport"/>
    <property type="evidence" value="ECO:0007669"/>
    <property type="project" value="TreeGrafter"/>
</dbReference>
<evidence type="ECO:0000256" key="7">
    <source>
        <dbReference type="ARBA" id="ARBA00022927"/>
    </source>
</evidence>
<reference evidence="11" key="1">
    <citation type="journal article" date="2020" name="Fungal Divers.">
        <title>Resolving the Mortierellaceae phylogeny through synthesis of multi-gene phylogenetics and phylogenomics.</title>
        <authorList>
            <person name="Vandepol N."/>
            <person name="Liber J."/>
            <person name="Desiro A."/>
            <person name="Na H."/>
            <person name="Kennedy M."/>
            <person name="Barry K."/>
            <person name="Grigoriev I.V."/>
            <person name="Miller A.N."/>
            <person name="O'Donnell K."/>
            <person name="Stajich J.E."/>
            <person name="Bonito G."/>
        </authorList>
    </citation>
    <scope>NUCLEOTIDE SEQUENCE</scope>
    <source>
        <strain evidence="11">BC1065</strain>
    </source>
</reference>
<evidence type="ECO:0000256" key="10">
    <source>
        <dbReference type="ARBA" id="ARBA00023329"/>
    </source>
</evidence>
<comment type="similarity">
    <text evidence="3">Belongs to the COPE family.</text>
</comment>
<keyword evidence="12" id="KW-1185">Reference proteome</keyword>
<keyword evidence="5" id="KW-0963">Cytoplasm</keyword>
<evidence type="ECO:0000256" key="9">
    <source>
        <dbReference type="ARBA" id="ARBA00023136"/>
    </source>
</evidence>
<proteinExistence type="inferred from homology"/>
<name>A0A9P6QBN3_9FUNG</name>
<dbReference type="Gene3D" id="1.25.40.10">
    <property type="entry name" value="Tetratricopeptide repeat domain"/>
    <property type="match status" value="1"/>
</dbReference>
<dbReference type="GO" id="GO:0030126">
    <property type="term" value="C:COPI vesicle coat"/>
    <property type="evidence" value="ECO:0007669"/>
    <property type="project" value="TreeGrafter"/>
</dbReference>
<evidence type="ECO:0000256" key="4">
    <source>
        <dbReference type="ARBA" id="ARBA00022448"/>
    </source>
</evidence>
<keyword evidence="8" id="KW-0333">Golgi apparatus</keyword>
<dbReference type="GO" id="GO:0005198">
    <property type="term" value="F:structural molecule activity"/>
    <property type="evidence" value="ECO:0007669"/>
    <property type="project" value="InterPro"/>
</dbReference>
<dbReference type="GO" id="GO:0006890">
    <property type="term" value="P:retrograde vesicle-mediated transport, Golgi to endoplasmic reticulum"/>
    <property type="evidence" value="ECO:0007669"/>
    <property type="project" value="InterPro"/>
</dbReference>
<sequence>MTNSTSPSLVSGAVFIGVDVSDPSALPVDIFKDRTNHITALSSILAHSSKKTSFSPSHHSPQQQDPQQKTLLVSAYNAFIQDAISFHGFHETRFRETKALSLHGSLVQFEQAIREFLSSGEGEWNDALFIARSLRDLIPAQLSKASATETSGDGQWILSLIVLRQEAHSESSNSSSKVYVQHAQVTMDIFRDDNHDTQGLAYIPEQSAKFEIGELELLAPSMIQGALELSQEIPIVKLHSRSGMDMADDTLFAIQNLFYSGAYTQVISESAVALKHTQPSTLTSSAYHQLSQYLYRSLLATKDYARVAQEINEHSALGLQALKAQAVYLDAVHSADPNGRDAALSHLREMVQVARGAAMQQVVAAHVPADQQEKEVVTTESEVKVALGQALANEGLVEEALAVMLPHGNHLESAAVVIQIYLQMNRLDLAKKELESVKAWAEDAMLAQQMEAWVGLRTGGGERYQNAYYIFEEIATSSTQPTVKSLIGEAVCNIQMGELALADNLLQEASAKEPHNTDVLVNQIVLATLMSKPAEQITAFVQQLQAVAPNHIYLQELDLKSSLFDRAAQRFAIA</sequence>
<evidence type="ECO:0000256" key="1">
    <source>
        <dbReference type="ARBA" id="ARBA00004255"/>
    </source>
</evidence>
<evidence type="ECO:0000256" key="8">
    <source>
        <dbReference type="ARBA" id="ARBA00023034"/>
    </source>
</evidence>
<keyword evidence="10" id="KW-0968">Cytoplasmic vesicle</keyword>
<dbReference type="GO" id="GO:0015031">
    <property type="term" value="P:protein transport"/>
    <property type="evidence" value="ECO:0007669"/>
    <property type="project" value="UniProtKB-KW"/>
</dbReference>
<evidence type="ECO:0000256" key="3">
    <source>
        <dbReference type="ARBA" id="ARBA00008827"/>
    </source>
</evidence>
<dbReference type="PANTHER" id="PTHR10805">
    <property type="entry name" value="COATOMER SUBUNIT EPSILON"/>
    <property type="match status" value="1"/>
</dbReference>
<dbReference type="OrthoDB" id="310217at2759"/>
<evidence type="ECO:0008006" key="13">
    <source>
        <dbReference type="Google" id="ProtNLM"/>
    </source>
</evidence>
<dbReference type="InterPro" id="IPR011990">
    <property type="entry name" value="TPR-like_helical_dom_sf"/>
</dbReference>
<dbReference type="Proteomes" id="UP000807716">
    <property type="component" value="Unassembled WGS sequence"/>
</dbReference>
<protein>
    <recommendedName>
        <fullName evidence="13">Coatomer subunit epsilon</fullName>
    </recommendedName>
</protein>
<evidence type="ECO:0000256" key="6">
    <source>
        <dbReference type="ARBA" id="ARBA00022892"/>
    </source>
</evidence>
<dbReference type="SUPFAM" id="SSF48452">
    <property type="entry name" value="TPR-like"/>
    <property type="match status" value="1"/>
</dbReference>
<evidence type="ECO:0000256" key="2">
    <source>
        <dbReference type="ARBA" id="ARBA00004347"/>
    </source>
</evidence>
<keyword evidence="4" id="KW-0813">Transport</keyword>
<dbReference type="AlphaFoldDB" id="A0A9P6QBN3"/>
<dbReference type="GO" id="GO:0000139">
    <property type="term" value="C:Golgi membrane"/>
    <property type="evidence" value="ECO:0007669"/>
    <property type="project" value="UniProtKB-SubCell"/>
</dbReference>
<dbReference type="GO" id="GO:0006888">
    <property type="term" value="P:endoplasmic reticulum to Golgi vesicle-mediated transport"/>
    <property type="evidence" value="ECO:0007669"/>
    <property type="project" value="TreeGrafter"/>
</dbReference>
<comment type="caution">
    <text evidence="11">The sequence shown here is derived from an EMBL/GenBank/DDBJ whole genome shotgun (WGS) entry which is preliminary data.</text>
</comment>
<evidence type="ECO:0000313" key="11">
    <source>
        <dbReference type="EMBL" id="KAG0264251.1"/>
    </source>
</evidence>
<dbReference type="Pfam" id="PF04733">
    <property type="entry name" value="Coatomer_E"/>
    <property type="match status" value="2"/>
</dbReference>
<gene>
    <name evidence="11" type="ORF">DFQ27_001328</name>
</gene>
<accession>A0A9P6QBN3</accession>
<dbReference type="PANTHER" id="PTHR10805:SF0">
    <property type="entry name" value="COATOMER SUBUNIT EPSILON"/>
    <property type="match status" value="1"/>
</dbReference>
<comment type="subcellular location">
    <subcellularLocation>
        <location evidence="2">Cytoplasmic vesicle</location>
        <location evidence="2">COPI-coated vesicle membrane</location>
        <topology evidence="2">Peripheral membrane protein</topology>
        <orientation evidence="2">Cytoplasmic side</orientation>
    </subcellularLocation>
    <subcellularLocation>
        <location evidence="1">Golgi apparatus membrane</location>
        <topology evidence="1">Peripheral membrane protein</topology>
        <orientation evidence="1">Cytoplasmic side</orientation>
    </subcellularLocation>
</comment>
<dbReference type="EMBL" id="JAAAJB010000143">
    <property type="protein sequence ID" value="KAG0264251.1"/>
    <property type="molecule type" value="Genomic_DNA"/>
</dbReference>